<evidence type="ECO:0000256" key="1">
    <source>
        <dbReference type="ARBA" id="ARBA00005568"/>
    </source>
</evidence>
<proteinExistence type="inferred from homology"/>
<dbReference type="InterPro" id="IPR015813">
    <property type="entry name" value="Pyrv/PenolPyrv_kinase-like_dom"/>
</dbReference>
<feature type="domain" description="HpcH/HpaI aldolase/citrate lyase" evidence="4">
    <location>
        <begin position="29"/>
        <end position="210"/>
    </location>
</feature>
<gene>
    <name evidence="5" type="ORF">RQ831_23095</name>
</gene>
<evidence type="ECO:0000313" key="6">
    <source>
        <dbReference type="Proteomes" id="UP001258945"/>
    </source>
</evidence>
<keyword evidence="6" id="KW-1185">Reference proteome</keyword>
<sequence>MSLREALRQGRSMLGLAACVLRGPEIVLVTRSAGFDWLLIDTEHAPIDLAEASRMAVAAQLAGLPALIRTLGPDVPDLARMLDIGAEGLVVPHVDSAAQARRIVEACRFPPHGRRSVPGPLPSFGFDMPPVPEMMSRAEARTSLVAMVESVAGLSEIEAIAAVPGIDAVMIGANDLATDLGRPGALEHPDVHAAFTRIARATQSAGKVFGVIGLPEALLASHGVSLGARLILAANDINLLLDGATSLSGRLRRLATVTPDHSP</sequence>
<keyword evidence="2" id="KW-0479">Metal-binding</keyword>
<organism evidence="5 6">
    <name type="scientific">Roseomonas gilardii</name>
    <dbReference type="NCBI Taxonomy" id="257708"/>
    <lineage>
        <taxon>Bacteria</taxon>
        <taxon>Pseudomonadati</taxon>
        <taxon>Pseudomonadota</taxon>
        <taxon>Alphaproteobacteria</taxon>
        <taxon>Acetobacterales</taxon>
        <taxon>Roseomonadaceae</taxon>
        <taxon>Roseomonas</taxon>
    </lineage>
</organism>
<dbReference type="SUPFAM" id="SSF51621">
    <property type="entry name" value="Phosphoenolpyruvate/pyruvate domain"/>
    <property type="match status" value="1"/>
</dbReference>
<accession>A0ABU3MMQ8</accession>
<comment type="similarity">
    <text evidence="1">Belongs to the HpcH/HpaI aldolase family.</text>
</comment>
<comment type="caution">
    <text evidence="5">The sequence shown here is derived from an EMBL/GenBank/DDBJ whole genome shotgun (WGS) entry which is preliminary data.</text>
</comment>
<dbReference type="EMBL" id="JAVVDO010000091">
    <property type="protein sequence ID" value="MDT8333945.1"/>
    <property type="molecule type" value="Genomic_DNA"/>
</dbReference>
<dbReference type="PANTHER" id="PTHR30502">
    <property type="entry name" value="2-KETO-3-DEOXY-L-RHAMNONATE ALDOLASE"/>
    <property type="match status" value="1"/>
</dbReference>
<name>A0ABU3MMQ8_9PROT</name>
<dbReference type="PANTHER" id="PTHR30502:SF0">
    <property type="entry name" value="PHOSPHOENOLPYRUVATE CARBOXYLASE FAMILY PROTEIN"/>
    <property type="match status" value="1"/>
</dbReference>
<evidence type="ECO:0000256" key="2">
    <source>
        <dbReference type="ARBA" id="ARBA00022723"/>
    </source>
</evidence>
<keyword evidence="3 5" id="KW-0456">Lyase</keyword>
<dbReference type="InterPro" id="IPR005000">
    <property type="entry name" value="Aldolase/citrate-lyase_domain"/>
</dbReference>
<dbReference type="Gene3D" id="3.20.20.60">
    <property type="entry name" value="Phosphoenolpyruvate-binding domains"/>
    <property type="match status" value="1"/>
</dbReference>
<dbReference type="InterPro" id="IPR040442">
    <property type="entry name" value="Pyrv_kinase-like_dom_sf"/>
</dbReference>
<evidence type="ECO:0000313" key="5">
    <source>
        <dbReference type="EMBL" id="MDT8333945.1"/>
    </source>
</evidence>
<dbReference type="RefSeq" id="WP_208864035.1">
    <property type="nucleotide sequence ID" value="NZ_CP015584.1"/>
</dbReference>
<dbReference type="GO" id="GO:0016829">
    <property type="term" value="F:lyase activity"/>
    <property type="evidence" value="ECO:0007669"/>
    <property type="project" value="UniProtKB-KW"/>
</dbReference>
<dbReference type="Proteomes" id="UP001258945">
    <property type="component" value="Unassembled WGS sequence"/>
</dbReference>
<reference evidence="5 6" key="1">
    <citation type="journal article" date="2019" name="Microb. Pathog.">
        <title>Comparison of VITEK 2, MALDI-TOF MS, 16S rRNA gene sequencing, and whole-genome sequencing for identification of Roseomonas mucosa.</title>
        <authorList>
            <person name="Rudolph W.W."/>
            <person name="Gunzer F."/>
            <person name="Trauth M."/>
            <person name="Bunk B."/>
            <person name="Bigge R."/>
            <person name="Schrottner P."/>
        </authorList>
    </citation>
    <scope>NUCLEOTIDE SEQUENCE [LARGE SCALE GENOMIC DNA]</scope>
    <source>
        <strain evidence="5 6">DSM 103800</strain>
    </source>
</reference>
<dbReference type="InterPro" id="IPR050251">
    <property type="entry name" value="HpcH-HpaI_aldolase"/>
</dbReference>
<evidence type="ECO:0000259" key="4">
    <source>
        <dbReference type="Pfam" id="PF03328"/>
    </source>
</evidence>
<dbReference type="Pfam" id="PF03328">
    <property type="entry name" value="HpcH_HpaI"/>
    <property type="match status" value="1"/>
</dbReference>
<evidence type="ECO:0000256" key="3">
    <source>
        <dbReference type="ARBA" id="ARBA00023239"/>
    </source>
</evidence>
<protein>
    <submittedName>
        <fullName evidence="5">Aldolase/citrate lyase family protein</fullName>
    </submittedName>
</protein>